<proteinExistence type="inferred from homology"/>
<dbReference type="Proteomes" id="UP001172673">
    <property type="component" value="Unassembled WGS sequence"/>
</dbReference>
<dbReference type="SUPFAM" id="SSF54637">
    <property type="entry name" value="Thioesterase/thiol ester dehydrase-isomerase"/>
    <property type="match status" value="1"/>
</dbReference>
<dbReference type="InterPro" id="IPR029069">
    <property type="entry name" value="HotDog_dom_sf"/>
</dbReference>
<dbReference type="Gene3D" id="3.10.129.10">
    <property type="entry name" value="Hotdog Thioesterase"/>
    <property type="match status" value="1"/>
</dbReference>
<reference evidence="4" key="1">
    <citation type="submission" date="2022-10" db="EMBL/GenBank/DDBJ databases">
        <title>Culturing micro-colonial fungi from biological soil crusts in the Mojave desert and describing Neophaeococcomyces mojavensis, and introducing the new genera and species Taxawa tesnikishii.</title>
        <authorList>
            <person name="Kurbessoian T."/>
            <person name="Stajich J.E."/>
        </authorList>
    </citation>
    <scope>NUCLEOTIDE SEQUENCE</scope>
    <source>
        <strain evidence="4">TK_41</strain>
    </source>
</reference>
<feature type="domain" description="Thioesterase" evidence="3">
    <location>
        <begin position="83"/>
        <end position="163"/>
    </location>
</feature>
<name>A0AA38X2V5_9EURO</name>
<evidence type="ECO:0000256" key="1">
    <source>
        <dbReference type="ARBA" id="ARBA00008324"/>
    </source>
</evidence>
<dbReference type="AlphaFoldDB" id="A0AA38X2V5"/>
<evidence type="ECO:0000259" key="3">
    <source>
        <dbReference type="Pfam" id="PF03061"/>
    </source>
</evidence>
<sequence>MSNSSPTGKGSNPHRAVFLAYGNFASLPLKERILALQKSLIDDPDFFGFDTYALKHCQPTLLDAKENFTKWSLVIGSELCNKGGNLHGGAAATLLDYLTSTPLLTIAKEGFLDGGHVSRTITMSYLRPVPLGEKVTVECEVHQAGRNTANILGKIYNEAGKLCVTCVHDKAVFSSKGRDAKL</sequence>
<comment type="similarity">
    <text evidence="1">Belongs to the thioesterase PaaI family.</text>
</comment>
<evidence type="ECO:0000256" key="2">
    <source>
        <dbReference type="ARBA" id="ARBA00022801"/>
    </source>
</evidence>
<dbReference type="CDD" id="cd03443">
    <property type="entry name" value="PaaI_thioesterase"/>
    <property type="match status" value="1"/>
</dbReference>
<dbReference type="GO" id="GO:0047617">
    <property type="term" value="F:fatty acyl-CoA hydrolase activity"/>
    <property type="evidence" value="ECO:0007669"/>
    <property type="project" value="InterPro"/>
</dbReference>
<dbReference type="NCBIfam" id="TIGR00369">
    <property type="entry name" value="unchar_dom_1"/>
    <property type="match status" value="1"/>
</dbReference>
<evidence type="ECO:0000313" key="4">
    <source>
        <dbReference type="EMBL" id="KAJ9605816.1"/>
    </source>
</evidence>
<evidence type="ECO:0000313" key="5">
    <source>
        <dbReference type="Proteomes" id="UP001172673"/>
    </source>
</evidence>
<dbReference type="PANTHER" id="PTHR21660">
    <property type="entry name" value="THIOESTERASE SUPERFAMILY MEMBER-RELATED"/>
    <property type="match status" value="1"/>
</dbReference>
<gene>
    <name evidence="4" type="ORF">H2200_009665</name>
</gene>
<keyword evidence="5" id="KW-1185">Reference proteome</keyword>
<accession>A0AA38X2V5</accession>
<keyword evidence="2" id="KW-0378">Hydrolase</keyword>
<dbReference type="PANTHER" id="PTHR21660:SF1">
    <property type="entry name" value="ACYL-COENZYME A THIOESTERASE 13"/>
    <property type="match status" value="1"/>
</dbReference>
<dbReference type="Pfam" id="PF03061">
    <property type="entry name" value="4HBT"/>
    <property type="match status" value="1"/>
</dbReference>
<dbReference type="InterPro" id="IPR006683">
    <property type="entry name" value="Thioestr_dom"/>
</dbReference>
<dbReference type="InterPro" id="IPR039298">
    <property type="entry name" value="ACOT13"/>
</dbReference>
<protein>
    <recommendedName>
        <fullName evidence="3">Thioesterase domain-containing protein</fullName>
    </recommendedName>
</protein>
<organism evidence="4 5">
    <name type="scientific">Cladophialophora chaetospira</name>
    <dbReference type="NCBI Taxonomy" id="386627"/>
    <lineage>
        <taxon>Eukaryota</taxon>
        <taxon>Fungi</taxon>
        <taxon>Dikarya</taxon>
        <taxon>Ascomycota</taxon>
        <taxon>Pezizomycotina</taxon>
        <taxon>Eurotiomycetes</taxon>
        <taxon>Chaetothyriomycetidae</taxon>
        <taxon>Chaetothyriales</taxon>
        <taxon>Herpotrichiellaceae</taxon>
        <taxon>Cladophialophora</taxon>
    </lineage>
</organism>
<dbReference type="InterPro" id="IPR003736">
    <property type="entry name" value="PAAI_dom"/>
</dbReference>
<comment type="caution">
    <text evidence="4">The sequence shown here is derived from an EMBL/GenBank/DDBJ whole genome shotgun (WGS) entry which is preliminary data.</text>
</comment>
<dbReference type="EMBL" id="JAPDRK010000015">
    <property type="protein sequence ID" value="KAJ9605816.1"/>
    <property type="molecule type" value="Genomic_DNA"/>
</dbReference>